<feature type="domain" description="Spore coat protein X/V" evidence="1">
    <location>
        <begin position="44"/>
        <end position="91"/>
    </location>
</feature>
<keyword evidence="2" id="KW-0946">Virion</keyword>
<gene>
    <name evidence="2" type="ORF">ACFPU1_06990</name>
</gene>
<evidence type="ECO:0000313" key="3">
    <source>
        <dbReference type="Proteomes" id="UP001596142"/>
    </source>
</evidence>
<dbReference type="EMBL" id="JBHSOZ010000003">
    <property type="protein sequence ID" value="MFC5712522.1"/>
    <property type="molecule type" value="Genomic_DNA"/>
</dbReference>
<proteinExistence type="predicted"/>
<organism evidence="2 3">
    <name type="scientific">Thalassorhabdus alkalitolerans</name>
    <dbReference type="NCBI Taxonomy" id="2282697"/>
    <lineage>
        <taxon>Bacteria</taxon>
        <taxon>Bacillati</taxon>
        <taxon>Bacillota</taxon>
        <taxon>Bacilli</taxon>
        <taxon>Bacillales</taxon>
        <taxon>Bacillaceae</taxon>
        <taxon>Thalassorhabdus</taxon>
    </lineage>
</organism>
<comment type="caution">
    <text evidence="2">The sequence shown here is derived from an EMBL/GenBank/DDBJ whole genome shotgun (WGS) entry which is preliminary data.</text>
</comment>
<dbReference type="Pfam" id="PF07552">
    <property type="entry name" value="Coat_X"/>
    <property type="match status" value="2"/>
</dbReference>
<evidence type="ECO:0000313" key="2">
    <source>
        <dbReference type="EMBL" id="MFC5712522.1"/>
    </source>
</evidence>
<reference evidence="3" key="1">
    <citation type="journal article" date="2019" name="Int. J. Syst. Evol. Microbiol.">
        <title>The Global Catalogue of Microorganisms (GCM) 10K type strain sequencing project: providing services to taxonomists for standard genome sequencing and annotation.</title>
        <authorList>
            <consortium name="The Broad Institute Genomics Platform"/>
            <consortium name="The Broad Institute Genome Sequencing Center for Infectious Disease"/>
            <person name="Wu L."/>
            <person name="Ma J."/>
        </authorList>
    </citation>
    <scope>NUCLEOTIDE SEQUENCE [LARGE SCALE GENOMIC DNA]</scope>
    <source>
        <strain evidence="3">CECT 7184</strain>
    </source>
</reference>
<evidence type="ECO:0000259" key="1">
    <source>
        <dbReference type="Pfam" id="PF07552"/>
    </source>
</evidence>
<keyword evidence="2" id="KW-0167">Capsid protein</keyword>
<feature type="domain" description="Spore coat protein X/V" evidence="1">
    <location>
        <begin position="99"/>
        <end position="155"/>
    </location>
</feature>
<protein>
    <submittedName>
        <fullName evidence="2">Spore coat protein</fullName>
    </submittedName>
</protein>
<sequence length="156" mass="17272">MFSLSCKCRACRIKDTKRTEWRALDDVKHPLAKDDATQSGQFDNKTIQLSDECILVKDSADVTIRTTDTKAAVSLQAGIQAAIILIISIAIGDDAEVPEFTQELIQKVKTKQLNYQKTIVENSRGVDIRTTDTQVAVNIQLMLQLLLAIAVIVDIL</sequence>
<name>A0ABW0YP55_9BACI</name>
<keyword evidence="3" id="KW-1185">Reference proteome</keyword>
<dbReference type="InterPro" id="IPR011428">
    <property type="entry name" value="Spore_coat_X/V"/>
</dbReference>
<accession>A0ABW0YP55</accession>
<dbReference type="Proteomes" id="UP001596142">
    <property type="component" value="Unassembled WGS sequence"/>
</dbReference>
<dbReference type="RefSeq" id="WP_385939687.1">
    <property type="nucleotide sequence ID" value="NZ_JBHSOZ010000003.1"/>
</dbReference>